<keyword evidence="2" id="KW-0547">Nucleotide-binding</keyword>
<evidence type="ECO:0000259" key="1">
    <source>
        <dbReference type="Pfam" id="PF01695"/>
    </source>
</evidence>
<dbReference type="AlphaFoldDB" id="A0AAP1WEL9"/>
<proteinExistence type="predicted"/>
<name>A0AAP1WEL9_ECOLX</name>
<gene>
    <name evidence="2" type="ORF">IH772_29525</name>
</gene>
<dbReference type="Proteomes" id="UP000640866">
    <property type="component" value="Unassembled WGS sequence"/>
</dbReference>
<organism evidence="2 3">
    <name type="scientific">Escherichia coli</name>
    <dbReference type="NCBI Taxonomy" id="562"/>
    <lineage>
        <taxon>Bacteria</taxon>
        <taxon>Pseudomonadati</taxon>
        <taxon>Pseudomonadota</taxon>
        <taxon>Gammaproteobacteria</taxon>
        <taxon>Enterobacterales</taxon>
        <taxon>Enterobacteriaceae</taxon>
        <taxon>Escherichia</taxon>
    </lineage>
</organism>
<comment type="caution">
    <text evidence="2">The sequence shown here is derived from an EMBL/GenBank/DDBJ whole genome shotgun (WGS) entry which is preliminary data.</text>
</comment>
<dbReference type="GO" id="GO:0005524">
    <property type="term" value="F:ATP binding"/>
    <property type="evidence" value="ECO:0007669"/>
    <property type="project" value="UniProtKB-KW"/>
</dbReference>
<keyword evidence="2" id="KW-0067">ATP-binding</keyword>
<protein>
    <submittedName>
        <fullName evidence="2">ATP-binding protein</fullName>
    </submittedName>
</protein>
<dbReference type="SUPFAM" id="SSF52540">
    <property type="entry name" value="P-loop containing nucleoside triphosphate hydrolases"/>
    <property type="match status" value="1"/>
</dbReference>
<feature type="domain" description="IstB-like ATP-binding" evidence="1">
    <location>
        <begin position="2"/>
        <end position="58"/>
    </location>
</feature>
<reference evidence="2" key="1">
    <citation type="submission" date="2020-09" db="EMBL/GenBank/DDBJ databases">
        <title>Emerging polyconal dissemination of OXA-244-producing E. coli in France.</title>
        <authorList>
            <person name="Emeraud C."/>
            <person name="Girlich D."/>
            <person name="Bonnin R.A."/>
            <person name="Jousset A.B."/>
            <person name="Naas T."/>
            <person name="Dortet L."/>
        </authorList>
    </citation>
    <scope>NUCLEOTIDE SEQUENCE</scope>
    <source>
        <strain evidence="2">225E3</strain>
    </source>
</reference>
<feature type="non-terminal residue" evidence="2">
    <location>
        <position position="1"/>
    </location>
</feature>
<evidence type="ECO:0000313" key="3">
    <source>
        <dbReference type="Proteomes" id="UP000640866"/>
    </source>
</evidence>
<dbReference type="Gene3D" id="3.40.50.300">
    <property type="entry name" value="P-loop containing nucleotide triphosphate hydrolases"/>
    <property type="match status" value="1"/>
</dbReference>
<dbReference type="EMBL" id="JACZOI010000665">
    <property type="protein sequence ID" value="MBE0981245.1"/>
    <property type="molecule type" value="Genomic_DNA"/>
</dbReference>
<sequence>HAPDLLVIDEVGAQHGTDFERQVLFQVVNGRYERLLPTILISNLSLVDIRRFIGDRVIDRLCDANGEVVLL</sequence>
<accession>A0AAP1WEL9</accession>
<dbReference type="InterPro" id="IPR002611">
    <property type="entry name" value="IstB_ATP-bd"/>
</dbReference>
<evidence type="ECO:0000313" key="2">
    <source>
        <dbReference type="EMBL" id="MBE0981245.1"/>
    </source>
</evidence>
<dbReference type="Pfam" id="PF01695">
    <property type="entry name" value="IstB_IS21"/>
    <property type="match status" value="1"/>
</dbReference>
<dbReference type="InterPro" id="IPR027417">
    <property type="entry name" value="P-loop_NTPase"/>
</dbReference>
<feature type="non-terminal residue" evidence="2">
    <location>
        <position position="71"/>
    </location>
</feature>